<sequence length="400" mass="46312">MATTEADVLGRYERRLTEKYRFGLHVIIDHMSCLVSLLHHAQTELKSLEALAQKKLPQMLPFLNLVHDKINVVTQATPLFLGYDHLLAYIKILQQEKQSFDPRPQPWNALRLYDTDYQDQFATKVDVFTTLTQELDVHVREFHVQVERHASLLQLLSQKREAMYAILQQVQNQQLPTNLKKHKAELKGLYERSLVKYKQALQAGPIKLEKQIQHEIRHFTAHLRSMVLPHWRVCHTVRRANAEVSPESPLSSRQLELVEAFISVVMHLHDHVGDFCSTAMKKQTFLDQVTAFEMVATNDWFVVCTSPLKLNFHEPLDQPLFGAYCDDLQHRMNELHTLRNSNKFQSAVAHCEASRVDVGRCFLKVEHSRHTYKKDWSKEEVMAALTLEIQELAAADGLVV</sequence>
<dbReference type="GeneID" id="20815779"/>
<reference evidence="1" key="1">
    <citation type="submission" date="2013-12" db="EMBL/GenBank/DDBJ databases">
        <title>The Genome Sequence of Aphanomyces astaci APO3.</title>
        <authorList>
            <consortium name="The Broad Institute Genomics Platform"/>
            <person name="Russ C."/>
            <person name="Tyler B."/>
            <person name="van West P."/>
            <person name="Dieguez-Uribeondo J."/>
            <person name="Young S.K."/>
            <person name="Zeng Q."/>
            <person name="Gargeya S."/>
            <person name="Fitzgerald M."/>
            <person name="Abouelleil A."/>
            <person name="Alvarado L."/>
            <person name="Chapman S.B."/>
            <person name="Gainer-Dewar J."/>
            <person name="Goldberg J."/>
            <person name="Griggs A."/>
            <person name="Gujja S."/>
            <person name="Hansen M."/>
            <person name="Howarth C."/>
            <person name="Imamovic A."/>
            <person name="Ireland A."/>
            <person name="Larimer J."/>
            <person name="McCowan C."/>
            <person name="Murphy C."/>
            <person name="Pearson M."/>
            <person name="Poon T.W."/>
            <person name="Priest M."/>
            <person name="Roberts A."/>
            <person name="Saif S."/>
            <person name="Shea T."/>
            <person name="Sykes S."/>
            <person name="Wortman J."/>
            <person name="Nusbaum C."/>
            <person name="Birren B."/>
        </authorList>
    </citation>
    <scope>NUCLEOTIDE SEQUENCE [LARGE SCALE GENOMIC DNA]</scope>
    <source>
        <strain evidence="1">APO3</strain>
    </source>
</reference>
<proteinExistence type="predicted"/>
<dbReference type="OrthoDB" id="73411at2759"/>
<organism evidence="1">
    <name type="scientific">Aphanomyces astaci</name>
    <name type="common">Crayfish plague agent</name>
    <dbReference type="NCBI Taxonomy" id="112090"/>
    <lineage>
        <taxon>Eukaryota</taxon>
        <taxon>Sar</taxon>
        <taxon>Stramenopiles</taxon>
        <taxon>Oomycota</taxon>
        <taxon>Saprolegniomycetes</taxon>
        <taxon>Saprolegniales</taxon>
        <taxon>Verrucalvaceae</taxon>
        <taxon>Aphanomyces</taxon>
    </lineage>
</organism>
<gene>
    <name evidence="1" type="ORF">H257_13783</name>
</gene>
<dbReference type="RefSeq" id="XP_009839741.1">
    <property type="nucleotide sequence ID" value="XM_009841439.1"/>
</dbReference>
<dbReference type="EMBL" id="KI913164">
    <property type="protein sequence ID" value="ETV70675.1"/>
    <property type="molecule type" value="Genomic_DNA"/>
</dbReference>
<protein>
    <submittedName>
        <fullName evidence="1">Uncharacterized protein</fullName>
    </submittedName>
</protein>
<dbReference type="AlphaFoldDB" id="W4FT41"/>
<evidence type="ECO:0000313" key="1">
    <source>
        <dbReference type="EMBL" id="ETV70675.1"/>
    </source>
</evidence>
<name>W4FT41_APHAT</name>
<accession>W4FT41</accession>
<dbReference type="VEuPathDB" id="FungiDB:H257_13783"/>